<evidence type="ECO:0000256" key="12">
    <source>
        <dbReference type="PROSITE-ProRule" id="PRU00110"/>
    </source>
</evidence>
<dbReference type="SMART" id="SM00388">
    <property type="entry name" value="HisKA"/>
    <property type="match status" value="1"/>
</dbReference>
<comment type="catalytic activity">
    <reaction evidence="1">
        <text>ATP + protein L-histidine = ADP + protein N-phospho-L-histidine.</text>
        <dbReference type="EC" id="2.7.13.3"/>
    </reaction>
</comment>
<evidence type="ECO:0000256" key="14">
    <source>
        <dbReference type="SAM" id="Coils"/>
    </source>
</evidence>
<dbReference type="InterPro" id="IPR000700">
    <property type="entry name" value="PAS-assoc_C"/>
</dbReference>
<dbReference type="GO" id="GO:0000155">
    <property type="term" value="F:phosphorelay sensor kinase activity"/>
    <property type="evidence" value="ECO:0007669"/>
    <property type="project" value="InterPro"/>
</dbReference>
<dbReference type="InterPro" id="IPR036641">
    <property type="entry name" value="HPT_dom_sf"/>
</dbReference>
<feature type="coiled-coil region" evidence="14">
    <location>
        <begin position="188"/>
        <end position="229"/>
    </location>
</feature>
<keyword evidence="7" id="KW-0547">Nucleotide-binding</keyword>
<keyword evidence="9" id="KW-1133">Transmembrane helix</keyword>
<feature type="coiled-coil region" evidence="14">
    <location>
        <begin position="20"/>
        <end position="72"/>
    </location>
</feature>
<evidence type="ECO:0000256" key="3">
    <source>
        <dbReference type="ARBA" id="ARBA00012438"/>
    </source>
</evidence>
<dbReference type="PANTHER" id="PTHR45339:SF1">
    <property type="entry name" value="HYBRID SIGNAL TRANSDUCTION HISTIDINE KINASE J"/>
    <property type="match status" value="1"/>
</dbReference>
<comment type="caution">
    <text evidence="18">The sequence shown here is derived from an EMBL/GenBank/DDBJ whole genome shotgun (WGS) entry which is preliminary data.</text>
</comment>
<evidence type="ECO:0000256" key="1">
    <source>
        <dbReference type="ARBA" id="ARBA00000085"/>
    </source>
</evidence>
<dbReference type="InterPro" id="IPR003661">
    <property type="entry name" value="HisK_dim/P_dom"/>
</dbReference>
<evidence type="ECO:0000313" key="19">
    <source>
        <dbReference type="Proteomes" id="UP000460561"/>
    </source>
</evidence>
<dbReference type="GO" id="GO:0005886">
    <property type="term" value="C:plasma membrane"/>
    <property type="evidence" value="ECO:0007669"/>
    <property type="project" value="UniProtKB-SubCell"/>
</dbReference>
<dbReference type="SUPFAM" id="SSF47226">
    <property type="entry name" value="Histidine-containing phosphotransfer domain, HPT domain"/>
    <property type="match status" value="1"/>
</dbReference>
<dbReference type="InterPro" id="IPR000014">
    <property type="entry name" value="PAS"/>
</dbReference>
<dbReference type="GO" id="GO:0005524">
    <property type="term" value="F:ATP binding"/>
    <property type="evidence" value="ECO:0007669"/>
    <property type="project" value="UniProtKB-KW"/>
</dbReference>
<keyword evidence="19" id="KW-1185">Reference proteome</keyword>
<dbReference type="CDD" id="cd17546">
    <property type="entry name" value="REC_hyHK_CKI1_RcsC-like"/>
    <property type="match status" value="1"/>
</dbReference>
<dbReference type="SUPFAM" id="SSF52172">
    <property type="entry name" value="CheY-like"/>
    <property type="match status" value="1"/>
</dbReference>
<keyword evidence="6" id="KW-0812">Transmembrane</keyword>
<evidence type="ECO:0000256" key="9">
    <source>
        <dbReference type="ARBA" id="ARBA00022989"/>
    </source>
</evidence>
<evidence type="ECO:0000259" key="15">
    <source>
        <dbReference type="PROSITE" id="PS50110"/>
    </source>
</evidence>
<name>A0A845A957_9SPHN</name>
<evidence type="ECO:0000256" key="11">
    <source>
        <dbReference type="ARBA" id="ARBA00023136"/>
    </source>
</evidence>
<dbReference type="Pfam" id="PF00512">
    <property type="entry name" value="HisKA"/>
    <property type="match status" value="1"/>
</dbReference>
<organism evidence="18 19">
    <name type="scientific">Altericroceibacterium indicum</name>
    <dbReference type="NCBI Taxonomy" id="374177"/>
    <lineage>
        <taxon>Bacteria</taxon>
        <taxon>Pseudomonadati</taxon>
        <taxon>Pseudomonadota</taxon>
        <taxon>Alphaproteobacteria</taxon>
        <taxon>Sphingomonadales</taxon>
        <taxon>Erythrobacteraceae</taxon>
        <taxon>Altericroceibacterium</taxon>
    </lineage>
</organism>
<evidence type="ECO:0000256" key="6">
    <source>
        <dbReference type="ARBA" id="ARBA00022692"/>
    </source>
</evidence>
<dbReference type="Gene3D" id="1.20.120.160">
    <property type="entry name" value="HPT domain"/>
    <property type="match status" value="1"/>
</dbReference>
<dbReference type="PANTHER" id="PTHR45339">
    <property type="entry name" value="HYBRID SIGNAL TRANSDUCTION HISTIDINE KINASE J"/>
    <property type="match status" value="1"/>
</dbReference>
<dbReference type="PROSITE" id="PS50113">
    <property type="entry name" value="PAC"/>
    <property type="match status" value="1"/>
</dbReference>
<dbReference type="AlphaFoldDB" id="A0A845A957"/>
<feature type="domain" description="HPt" evidence="17">
    <location>
        <begin position="599"/>
        <end position="692"/>
    </location>
</feature>
<dbReference type="Gene3D" id="1.10.287.130">
    <property type="match status" value="1"/>
</dbReference>
<evidence type="ECO:0000256" key="7">
    <source>
        <dbReference type="ARBA" id="ARBA00022741"/>
    </source>
</evidence>
<feature type="modified residue" description="4-aspartylphosphate" evidence="13">
    <location>
        <position position="503"/>
    </location>
</feature>
<dbReference type="EMBL" id="WTYQ01000002">
    <property type="protein sequence ID" value="MXP26047.1"/>
    <property type="molecule type" value="Genomic_DNA"/>
</dbReference>
<evidence type="ECO:0000313" key="18">
    <source>
        <dbReference type="EMBL" id="MXP26047.1"/>
    </source>
</evidence>
<feature type="domain" description="Response regulatory" evidence="15">
    <location>
        <begin position="454"/>
        <end position="571"/>
    </location>
</feature>
<dbReference type="PROSITE" id="PS50894">
    <property type="entry name" value="HPT"/>
    <property type="match status" value="1"/>
</dbReference>
<comment type="subcellular location">
    <subcellularLocation>
        <location evidence="2">Cell membrane</location>
        <topology evidence="2">Multi-pass membrane protein</topology>
    </subcellularLocation>
</comment>
<feature type="domain" description="PAC" evidence="16">
    <location>
        <begin position="145"/>
        <end position="197"/>
    </location>
</feature>
<evidence type="ECO:0000259" key="16">
    <source>
        <dbReference type="PROSITE" id="PS50113"/>
    </source>
</evidence>
<dbReference type="SUPFAM" id="SSF47384">
    <property type="entry name" value="Homodimeric domain of signal transducing histidine kinase"/>
    <property type="match status" value="1"/>
</dbReference>
<proteinExistence type="predicted"/>
<dbReference type="Gene3D" id="3.30.450.20">
    <property type="entry name" value="PAS domain"/>
    <property type="match status" value="1"/>
</dbReference>
<keyword evidence="4" id="KW-1003">Cell membrane</keyword>
<dbReference type="InterPro" id="IPR011006">
    <property type="entry name" value="CheY-like_superfamily"/>
</dbReference>
<reference evidence="18 19" key="1">
    <citation type="submission" date="2019-12" db="EMBL/GenBank/DDBJ databases">
        <title>Genomic-based taxomic classification of the family Erythrobacteraceae.</title>
        <authorList>
            <person name="Xu L."/>
        </authorList>
    </citation>
    <scope>NUCLEOTIDE SEQUENCE [LARGE SCALE GENOMIC DNA]</scope>
    <source>
        <strain evidence="18 19">DSM 18604</strain>
    </source>
</reference>
<keyword evidence="11" id="KW-0472">Membrane</keyword>
<accession>A0A845A957</accession>
<dbReference type="InterPro" id="IPR036097">
    <property type="entry name" value="HisK_dim/P_sf"/>
</dbReference>
<sequence length="699" mass="77420">MAPMAVTHTGLDDLPVEQRLEIMARRLNRAQNALIDAESVLDKRMRELDLANRELQRREEDLAQRLTIENAKLLYAQRTAGMATIHWQSGESYSSSDELVWLLGIDPEKDVTVESGVSVLHPLDKARVFKAYYAFMHDLPASISHEFDHRIIHPGRGIRWLRWSLRRELDEDGSLQSIYGSVRDITNSRKAERQVKALQLRAERRVRELNRTTRQLEIAKSQAEEALQARDRFLSAVGHHLRTPLASLTGSLEVLAIDAHTQEEKRRIDVASRSAGQLSAMIGELLEEAEGTRPAITLHPIAINAHNALRETQRYWQELHPTADNLSLTISPTVPEGIMADPENLRELSDCLIGSALDSGSHVTVLADWDEGLAISITVQDQGQWANLAKSKKASIGDPAMRFAKRLTERMDGSITIKEPGILHLHLPLLEAPLTGQNGRKSDHLRMPSGRIPIILLAEDTPTNRYVISSQVESLGCHIETVENGALAVERLKEKSFDAVLMDVMMPVMDGETATRTIRELDGPPAHVPIIGITAHSLHAERERLLAAGMTACLSKPVRRDALRFALEEVLQNAPDIAAEAPVSVLDKDAFCQAFTALPASYRSKLLDAVCDDLTTYGKELSDAVEAKDHEAVRHCAHSLKGVALNIGAEGLLDCLELFRKQEIALATSFQPQLKKMIAATVTACGDLFEQHIAEHPAA</sequence>
<dbReference type="CDD" id="cd00082">
    <property type="entry name" value="HisKA"/>
    <property type="match status" value="1"/>
</dbReference>
<evidence type="ECO:0000256" key="5">
    <source>
        <dbReference type="ARBA" id="ARBA00022553"/>
    </source>
</evidence>
<keyword evidence="5 13" id="KW-0597">Phosphoprotein</keyword>
<dbReference type="Pfam" id="PF01627">
    <property type="entry name" value="Hpt"/>
    <property type="match status" value="1"/>
</dbReference>
<dbReference type="Gene3D" id="3.40.50.2300">
    <property type="match status" value="1"/>
</dbReference>
<keyword evidence="10" id="KW-0902">Two-component regulatory system</keyword>
<dbReference type="Proteomes" id="UP000460561">
    <property type="component" value="Unassembled WGS sequence"/>
</dbReference>
<feature type="modified residue" description="Phosphohistidine" evidence="12">
    <location>
        <position position="638"/>
    </location>
</feature>
<protein>
    <recommendedName>
        <fullName evidence="3">histidine kinase</fullName>
        <ecNumber evidence="3">2.7.13.3</ecNumber>
    </recommendedName>
</protein>
<keyword evidence="8" id="KW-0067">ATP-binding</keyword>
<dbReference type="InterPro" id="IPR008207">
    <property type="entry name" value="Sig_transdc_His_kin_Hpt_dom"/>
</dbReference>
<evidence type="ECO:0000256" key="8">
    <source>
        <dbReference type="ARBA" id="ARBA00022840"/>
    </source>
</evidence>
<dbReference type="PROSITE" id="PS50110">
    <property type="entry name" value="RESPONSE_REGULATORY"/>
    <property type="match status" value="1"/>
</dbReference>
<dbReference type="CDD" id="cd00130">
    <property type="entry name" value="PAS"/>
    <property type="match status" value="1"/>
</dbReference>
<evidence type="ECO:0000256" key="2">
    <source>
        <dbReference type="ARBA" id="ARBA00004651"/>
    </source>
</evidence>
<evidence type="ECO:0000256" key="4">
    <source>
        <dbReference type="ARBA" id="ARBA00022475"/>
    </source>
</evidence>
<evidence type="ECO:0000259" key="17">
    <source>
        <dbReference type="PROSITE" id="PS50894"/>
    </source>
</evidence>
<dbReference type="InterPro" id="IPR035965">
    <property type="entry name" value="PAS-like_dom_sf"/>
</dbReference>
<dbReference type="SUPFAM" id="SSF55785">
    <property type="entry name" value="PYP-like sensor domain (PAS domain)"/>
    <property type="match status" value="1"/>
</dbReference>
<evidence type="ECO:0000256" key="13">
    <source>
        <dbReference type="PROSITE-ProRule" id="PRU00169"/>
    </source>
</evidence>
<dbReference type="InterPro" id="IPR001789">
    <property type="entry name" value="Sig_transdc_resp-reg_receiver"/>
</dbReference>
<dbReference type="SMART" id="SM00448">
    <property type="entry name" value="REC"/>
    <property type="match status" value="1"/>
</dbReference>
<dbReference type="EC" id="2.7.13.3" evidence="3"/>
<dbReference type="Pfam" id="PF00072">
    <property type="entry name" value="Response_reg"/>
    <property type="match status" value="1"/>
</dbReference>
<keyword evidence="14" id="KW-0175">Coiled coil</keyword>
<evidence type="ECO:0000256" key="10">
    <source>
        <dbReference type="ARBA" id="ARBA00023012"/>
    </source>
</evidence>
<gene>
    <name evidence="18" type="ORF">GRI39_08325</name>
</gene>